<dbReference type="PANTHER" id="PTHR43677:SF1">
    <property type="entry name" value="ACRYLYL-COA REDUCTASE ACUI-RELATED"/>
    <property type="match status" value="1"/>
</dbReference>
<dbReference type="SMART" id="SM00829">
    <property type="entry name" value="PKS_ER"/>
    <property type="match status" value="1"/>
</dbReference>
<sequence>MVHALQVTRGETGATVAFVDVAEGDLGDGEVLLDVAYSSLNFKDGLALRGDRGVARVSPLIPGIDVVGTVAASSDDRWRPGDEVVLTGAGLGETRNGGYARRARVQAESLVRVPAQLGMRRAAAIGTAGFTAAQAALALEHADIPEGDVVVTGATGGVGSVAVMLLAASGRRVVAATGHPDDRGYLERLGASELLDRAELQQAGKPLQASRWAGAVDVVGGTTLASLLAQARYGGAVAACGLVESAELATTVMPFILRGVSLVGINSVEAPLVTRDRVWSRLARDLDLALLDSMTEEIGLSRVPEYAGRILAGDTRGRIVVDVAH</sequence>
<evidence type="ECO:0000259" key="1">
    <source>
        <dbReference type="SMART" id="SM00829"/>
    </source>
</evidence>
<evidence type="ECO:0000313" key="3">
    <source>
        <dbReference type="Proteomes" id="UP000278886"/>
    </source>
</evidence>
<dbReference type="Pfam" id="PF08240">
    <property type="entry name" value="ADH_N"/>
    <property type="match status" value="1"/>
</dbReference>
<dbReference type="CDD" id="cd08288">
    <property type="entry name" value="MDR_yhdh"/>
    <property type="match status" value="1"/>
</dbReference>
<organism evidence="2 3">
    <name type="scientific">Protaetiibacter intestinalis</name>
    <dbReference type="NCBI Taxonomy" id="2419774"/>
    <lineage>
        <taxon>Bacteria</taxon>
        <taxon>Bacillati</taxon>
        <taxon>Actinomycetota</taxon>
        <taxon>Actinomycetes</taxon>
        <taxon>Micrococcales</taxon>
        <taxon>Microbacteriaceae</taxon>
        <taxon>Protaetiibacter</taxon>
    </lineage>
</organism>
<reference evidence="3" key="1">
    <citation type="submission" date="2018-09" db="EMBL/GenBank/DDBJ databases">
        <title>Genome sequencing of strain 2DFWR-13.</title>
        <authorList>
            <person name="Heo J."/>
            <person name="Kim S.-J."/>
            <person name="Kwon S.-W."/>
        </authorList>
    </citation>
    <scope>NUCLEOTIDE SEQUENCE [LARGE SCALE GENOMIC DNA]</scope>
    <source>
        <strain evidence="3">2DFWR-13</strain>
    </source>
</reference>
<dbReference type="InterPro" id="IPR011032">
    <property type="entry name" value="GroES-like_sf"/>
</dbReference>
<dbReference type="KEGG" id="lyd:D7I47_06315"/>
<accession>A0A387B7X8</accession>
<dbReference type="InterPro" id="IPR036291">
    <property type="entry name" value="NAD(P)-bd_dom_sf"/>
</dbReference>
<dbReference type="PANTHER" id="PTHR43677">
    <property type="entry name" value="SHORT-CHAIN DEHYDROGENASE/REDUCTASE"/>
    <property type="match status" value="1"/>
</dbReference>
<dbReference type="RefSeq" id="WP_120762259.1">
    <property type="nucleotide sequence ID" value="NZ_CP032630.1"/>
</dbReference>
<dbReference type="InterPro" id="IPR014188">
    <property type="entry name" value="Acrylyl-CoA_reductase_AcuI"/>
</dbReference>
<dbReference type="Pfam" id="PF00107">
    <property type="entry name" value="ADH_zinc_N"/>
    <property type="match status" value="1"/>
</dbReference>
<dbReference type="InterPro" id="IPR020843">
    <property type="entry name" value="ER"/>
</dbReference>
<dbReference type="SUPFAM" id="SSF51735">
    <property type="entry name" value="NAD(P)-binding Rossmann-fold domains"/>
    <property type="match status" value="1"/>
</dbReference>
<dbReference type="InterPro" id="IPR013154">
    <property type="entry name" value="ADH-like_N"/>
</dbReference>
<name>A0A387B7X8_9MICO</name>
<dbReference type="OrthoDB" id="9782155at2"/>
<dbReference type="InterPro" id="IPR013149">
    <property type="entry name" value="ADH-like_C"/>
</dbReference>
<evidence type="ECO:0000313" key="2">
    <source>
        <dbReference type="EMBL" id="AYF97911.1"/>
    </source>
</evidence>
<dbReference type="GO" id="GO:0043957">
    <property type="term" value="F:acryloyl-CoA reductase (NADPH) activity"/>
    <property type="evidence" value="ECO:0007669"/>
    <property type="project" value="TreeGrafter"/>
</dbReference>
<dbReference type="NCBIfam" id="TIGR02823">
    <property type="entry name" value="oxido_YhdH"/>
    <property type="match status" value="1"/>
</dbReference>
<dbReference type="Gene3D" id="3.90.180.10">
    <property type="entry name" value="Medium-chain alcohol dehydrogenases, catalytic domain"/>
    <property type="match status" value="1"/>
</dbReference>
<dbReference type="Proteomes" id="UP000278886">
    <property type="component" value="Chromosome"/>
</dbReference>
<gene>
    <name evidence="2" type="ORF">D7I47_06315</name>
</gene>
<keyword evidence="3" id="KW-1185">Reference proteome</keyword>
<dbReference type="Gene3D" id="3.40.50.720">
    <property type="entry name" value="NAD(P)-binding Rossmann-like Domain"/>
    <property type="match status" value="1"/>
</dbReference>
<dbReference type="SUPFAM" id="SSF50129">
    <property type="entry name" value="GroES-like"/>
    <property type="match status" value="1"/>
</dbReference>
<dbReference type="InterPro" id="IPR051397">
    <property type="entry name" value="Zn-ADH-like_protein"/>
</dbReference>
<proteinExistence type="predicted"/>
<dbReference type="AlphaFoldDB" id="A0A387B7X8"/>
<dbReference type="EMBL" id="CP032630">
    <property type="protein sequence ID" value="AYF97911.1"/>
    <property type="molecule type" value="Genomic_DNA"/>
</dbReference>
<protein>
    <submittedName>
        <fullName evidence="2">Oxidoreductase</fullName>
    </submittedName>
</protein>
<feature type="domain" description="Enoyl reductase (ER)" evidence="1">
    <location>
        <begin position="13"/>
        <end position="321"/>
    </location>
</feature>